<dbReference type="EMBL" id="JBIYDN010000069">
    <property type="protein sequence ID" value="MFK4448951.1"/>
    <property type="molecule type" value="Genomic_DNA"/>
</dbReference>
<name>A0ABW8N1S9_9BURK</name>
<dbReference type="Proteomes" id="UP001620514">
    <property type="component" value="Unassembled WGS sequence"/>
</dbReference>
<reference evidence="1 2" key="2">
    <citation type="submission" date="2024-11" db="EMBL/GenBank/DDBJ databases">
        <title>Using genomics to understand microbial adaptation to soil warming.</title>
        <authorList>
            <person name="Deangelis K.M. PhD."/>
        </authorList>
    </citation>
    <scope>NUCLEOTIDE SEQUENCE [LARGE SCALE GENOMIC DNA]</scope>
    <source>
        <strain evidence="1 2">GAS97</strain>
    </source>
</reference>
<comment type="caution">
    <text evidence="1">The sequence shown here is derived from an EMBL/GenBank/DDBJ whole genome shotgun (WGS) entry which is preliminary data.</text>
</comment>
<feature type="non-terminal residue" evidence="1">
    <location>
        <position position="1"/>
    </location>
</feature>
<evidence type="ECO:0000313" key="2">
    <source>
        <dbReference type="Proteomes" id="UP001620514"/>
    </source>
</evidence>
<protein>
    <submittedName>
        <fullName evidence="1">Uncharacterized protein</fullName>
    </submittedName>
</protein>
<gene>
    <name evidence="1" type="ORF">ABH943_008996</name>
</gene>
<evidence type="ECO:0000313" key="1">
    <source>
        <dbReference type="EMBL" id="MFK4448951.1"/>
    </source>
</evidence>
<reference evidence="1 2" key="1">
    <citation type="submission" date="2024-10" db="EMBL/GenBank/DDBJ databases">
        <authorList>
            <person name="Deangelis K."/>
            <person name="Huntemann M."/>
            <person name="Clum A."/>
            <person name="Wang J."/>
            <person name="Palaniappan K."/>
            <person name="Ritter S."/>
            <person name="Chen I.-M."/>
            <person name="Stamatis D."/>
            <person name="Reddy T."/>
            <person name="O'Malley R."/>
            <person name="Daum C."/>
            <person name="Ng V."/>
            <person name="Ivanova N."/>
            <person name="Kyrpides N."/>
            <person name="Woyke T."/>
        </authorList>
    </citation>
    <scope>NUCLEOTIDE SEQUENCE [LARGE SCALE GENOMIC DNA]</scope>
    <source>
        <strain evidence="1 2">GAS97</strain>
    </source>
</reference>
<sequence length="30" mass="3429">LFNHRCRKLIAVVAYPAQHAHRGASKHISF</sequence>
<accession>A0ABW8N1S9</accession>
<proteinExistence type="predicted"/>
<organism evidence="1 2">
    <name type="scientific">Caballeronia udeis</name>
    <dbReference type="NCBI Taxonomy" id="1232866"/>
    <lineage>
        <taxon>Bacteria</taxon>
        <taxon>Pseudomonadati</taxon>
        <taxon>Pseudomonadota</taxon>
        <taxon>Betaproteobacteria</taxon>
        <taxon>Burkholderiales</taxon>
        <taxon>Burkholderiaceae</taxon>
        <taxon>Caballeronia</taxon>
    </lineage>
</organism>
<keyword evidence="2" id="KW-1185">Reference proteome</keyword>